<dbReference type="WBParaSite" id="OFLC_0000872801-mRNA-1">
    <property type="protein sequence ID" value="OFLC_0000872801-mRNA-1"/>
    <property type="gene ID" value="OFLC_0000872801"/>
</dbReference>
<dbReference type="SMART" id="SM01367">
    <property type="entry name" value="DUF3452"/>
    <property type="match status" value="1"/>
</dbReference>
<organism evidence="4">
    <name type="scientific">Onchocerca flexuosa</name>
    <dbReference type="NCBI Taxonomy" id="387005"/>
    <lineage>
        <taxon>Eukaryota</taxon>
        <taxon>Metazoa</taxon>
        <taxon>Ecdysozoa</taxon>
        <taxon>Nematoda</taxon>
        <taxon>Chromadorea</taxon>
        <taxon>Rhabditida</taxon>
        <taxon>Spirurina</taxon>
        <taxon>Spiruromorpha</taxon>
        <taxon>Filarioidea</taxon>
        <taxon>Onchocercidae</taxon>
        <taxon>Onchocerca</taxon>
    </lineage>
</organism>
<dbReference type="STRING" id="387005.A0A183HML7"/>
<dbReference type="Gene3D" id="1.10.472.140">
    <property type="match status" value="1"/>
</dbReference>
<evidence type="ECO:0000313" key="3">
    <source>
        <dbReference type="Proteomes" id="UP000267606"/>
    </source>
</evidence>
<evidence type="ECO:0000259" key="1">
    <source>
        <dbReference type="SMART" id="SM01367"/>
    </source>
</evidence>
<sequence length="165" mass="19342">MGKQLTWYACAVYLSMWQGNPLERMVPKKYSLAELLRICKISVLEFFEKVTKWVEMVNGPRRLKDHINRVQSSLAVVAVVFKKLLPIFRKIFAPPCSNDDDEKAVNCKKLFSLIWTLFIVMRKQFNSDDLMNSFHLLLCTVDFVFQDLRRSELTCLLDGDFSNFF</sequence>
<dbReference type="InterPro" id="IPR024599">
    <property type="entry name" value="RB_N"/>
</dbReference>
<protein>
    <submittedName>
        <fullName evidence="4">DUF3452 domain-containing protein</fullName>
    </submittedName>
</protein>
<dbReference type="EMBL" id="UZAJ01010090">
    <property type="protein sequence ID" value="VDO57065.1"/>
    <property type="molecule type" value="Genomic_DNA"/>
</dbReference>
<dbReference type="AlphaFoldDB" id="A0A183HML7"/>
<dbReference type="Proteomes" id="UP000267606">
    <property type="component" value="Unassembled WGS sequence"/>
</dbReference>
<dbReference type="GO" id="GO:0000977">
    <property type="term" value="F:RNA polymerase II transcription regulatory region sequence-specific DNA binding"/>
    <property type="evidence" value="ECO:0007669"/>
    <property type="project" value="TreeGrafter"/>
</dbReference>
<proteinExistence type="predicted"/>
<dbReference type="GO" id="GO:0005667">
    <property type="term" value="C:transcription regulator complex"/>
    <property type="evidence" value="ECO:0007669"/>
    <property type="project" value="TreeGrafter"/>
</dbReference>
<dbReference type="PANTHER" id="PTHR13742">
    <property type="entry name" value="RETINOBLASTOMA-ASSOCIATED PROTEIN RB -RELATED"/>
    <property type="match status" value="1"/>
</dbReference>
<dbReference type="GO" id="GO:2000134">
    <property type="term" value="P:negative regulation of G1/S transition of mitotic cell cycle"/>
    <property type="evidence" value="ECO:0007669"/>
    <property type="project" value="TreeGrafter"/>
</dbReference>
<dbReference type="Pfam" id="PF11934">
    <property type="entry name" value="DUF3452"/>
    <property type="match status" value="1"/>
</dbReference>
<reference evidence="4" key="1">
    <citation type="submission" date="2016-06" db="UniProtKB">
        <authorList>
            <consortium name="WormBaseParasite"/>
        </authorList>
    </citation>
    <scope>IDENTIFICATION</scope>
</reference>
<dbReference type="GO" id="GO:0000785">
    <property type="term" value="C:chromatin"/>
    <property type="evidence" value="ECO:0007669"/>
    <property type="project" value="TreeGrafter"/>
</dbReference>
<gene>
    <name evidence="2" type="ORF">OFLC_LOCUS8723</name>
</gene>
<reference evidence="2 3" key="2">
    <citation type="submission" date="2018-11" db="EMBL/GenBank/DDBJ databases">
        <authorList>
            <consortium name="Pathogen Informatics"/>
        </authorList>
    </citation>
    <scope>NUCLEOTIDE SEQUENCE [LARGE SCALE GENOMIC DNA]</scope>
</reference>
<keyword evidence="3" id="KW-1185">Reference proteome</keyword>
<feature type="domain" description="Retinoblastoma-associated protein N-terminal" evidence="1">
    <location>
        <begin position="24"/>
        <end position="147"/>
    </location>
</feature>
<dbReference type="GO" id="GO:0030154">
    <property type="term" value="P:cell differentiation"/>
    <property type="evidence" value="ECO:0007669"/>
    <property type="project" value="TreeGrafter"/>
</dbReference>
<dbReference type="GO" id="GO:0006357">
    <property type="term" value="P:regulation of transcription by RNA polymerase II"/>
    <property type="evidence" value="ECO:0007669"/>
    <property type="project" value="InterPro"/>
</dbReference>
<evidence type="ECO:0000313" key="4">
    <source>
        <dbReference type="WBParaSite" id="OFLC_0000872801-mRNA-1"/>
    </source>
</evidence>
<name>A0A183HML7_9BILA</name>
<dbReference type="PANTHER" id="PTHR13742:SF17">
    <property type="entry name" value="RE32990P-RELATED"/>
    <property type="match status" value="1"/>
</dbReference>
<accession>A0A183HML7</accession>
<evidence type="ECO:0000313" key="2">
    <source>
        <dbReference type="EMBL" id="VDO57065.1"/>
    </source>
</evidence>
<dbReference type="InterPro" id="IPR028309">
    <property type="entry name" value="RB_fam"/>
</dbReference>